<evidence type="ECO:0000313" key="2">
    <source>
        <dbReference type="Proteomes" id="UP000199452"/>
    </source>
</evidence>
<dbReference type="RefSeq" id="WP_092437103.1">
    <property type="nucleotide sequence ID" value="NZ_FMYP01000017.1"/>
</dbReference>
<dbReference type="EMBL" id="FMYP01000017">
    <property type="protein sequence ID" value="SDC10649.1"/>
    <property type="molecule type" value="Genomic_DNA"/>
</dbReference>
<dbReference type="PROSITE" id="PS51257">
    <property type="entry name" value="PROKAR_LIPOPROTEIN"/>
    <property type="match status" value="1"/>
</dbReference>
<name>A0A1G6IVX9_9BACT</name>
<protein>
    <recommendedName>
        <fullName evidence="3">YD repeat-containing protein</fullName>
    </recommendedName>
</protein>
<evidence type="ECO:0008006" key="3">
    <source>
        <dbReference type="Google" id="ProtNLM"/>
    </source>
</evidence>
<reference evidence="1 2" key="1">
    <citation type="submission" date="2016-09" db="EMBL/GenBank/DDBJ databases">
        <authorList>
            <person name="Capua I."/>
            <person name="De Benedictis P."/>
            <person name="Joannis T."/>
            <person name="Lombin L.H."/>
            <person name="Cattoli G."/>
        </authorList>
    </citation>
    <scope>NUCLEOTIDE SEQUENCE [LARGE SCALE GENOMIC DNA]</scope>
    <source>
        <strain evidence="1 2">A7P-90m</strain>
    </source>
</reference>
<dbReference type="AlphaFoldDB" id="A0A1G6IVX9"/>
<organism evidence="1 2">
    <name type="scientific">Williamwhitmania taraxaci</name>
    <dbReference type="NCBI Taxonomy" id="1640674"/>
    <lineage>
        <taxon>Bacteria</taxon>
        <taxon>Pseudomonadati</taxon>
        <taxon>Bacteroidota</taxon>
        <taxon>Bacteroidia</taxon>
        <taxon>Bacteroidales</taxon>
        <taxon>Williamwhitmaniaceae</taxon>
        <taxon>Williamwhitmania</taxon>
    </lineage>
</organism>
<dbReference type="OrthoDB" id="1081184at2"/>
<sequence length="272" mass="31589">MKKIMLLLLCTAMLFTGCKKHEPTEKTILGWWTPYYFMPEKLNGKVKVVKEQNYWAVYENGQIIKGELIAASEKKNIGWTDDFDALFDEQGQILKCDLLNTQGITSGSWLITLDEGIPTIATWQEHDSVTTTVAIKTDKKGNIVETNFYSGTSKELLYRTDWVYAKNNEFIRAIWYDTQGKLTKNNRYTWNSDEQVTEIESYTGADSLVVKFSIAYNKKGFSKKQERIAPNGQALKKVMIKYEYDENLNWIRAVFFEDEKPLAVAERTYEYY</sequence>
<evidence type="ECO:0000313" key="1">
    <source>
        <dbReference type="EMBL" id="SDC10649.1"/>
    </source>
</evidence>
<accession>A0A1G6IVX9</accession>
<dbReference type="Proteomes" id="UP000199452">
    <property type="component" value="Unassembled WGS sequence"/>
</dbReference>
<gene>
    <name evidence="1" type="ORF">SAMN05216323_101744</name>
</gene>
<proteinExistence type="predicted"/>
<keyword evidence="2" id="KW-1185">Reference proteome</keyword>